<sequence>MVIQNGVYQFGPLAFRPEYLESFQQVVLLGILFRRKEWNEQGSGVSGFSVLSISDRCSGWSFYSLGLSVRRANFINQACVPFSHSE</sequence>
<dbReference type="AlphaFoldDB" id="A0A4Y2ILL8"/>
<evidence type="ECO:0000313" key="2">
    <source>
        <dbReference type="Proteomes" id="UP000499080"/>
    </source>
</evidence>
<dbReference type="EMBL" id="BGPR01002757">
    <property type="protein sequence ID" value="GBM78504.1"/>
    <property type="molecule type" value="Genomic_DNA"/>
</dbReference>
<proteinExistence type="predicted"/>
<accession>A0A4Y2ILL8</accession>
<keyword evidence="2" id="KW-1185">Reference proteome</keyword>
<organism evidence="1 2">
    <name type="scientific">Araneus ventricosus</name>
    <name type="common">Orbweaver spider</name>
    <name type="synonym">Epeira ventricosa</name>
    <dbReference type="NCBI Taxonomy" id="182803"/>
    <lineage>
        <taxon>Eukaryota</taxon>
        <taxon>Metazoa</taxon>
        <taxon>Ecdysozoa</taxon>
        <taxon>Arthropoda</taxon>
        <taxon>Chelicerata</taxon>
        <taxon>Arachnida</taxon>
        <taxon>Araneae</taxon>
        <taxon>Araneomorphae</taxon>
        <taxon>Entelegynae</taxon>
        <taxon>Araneoidea</taxon>
        <taxon>Araneidae</taxon>
        <taxon>Araneus</taxon>
    </lineage>
</organism>
<gene>
    <name evidence="1" type="ORF">AVEN_141601_1</name>
</gene>
<name>A0A4Y2ILL8_ARAVE</name>
<evidence type="ECO:0000313" key="1">
    <source>
        <dbReference type="EMBL" id="GBM78504.1"/>
    </source>
</evidence>
<comment type="caution">
    <text evidence="1">The sequence shown here is derived from an EMBL/GenBank/DDBJ whole genome shotgun (WGS) entry which is preliminary data.</text>
</comment>
<dbReference type="Proteomes" id="UP000499080">
    <property type="component" value="Unassembled WGS sequence"/>
</dbReference>
<protein>
    <submittedName>
        <fullName evidence="1">Uncharacterized protein</fullName>
    </submittedName>
</protein>
<reference evidence="1 2" key="1">
    <citation type="journal article" date="2019" name="Sci. Rep.">
        <title>Orb-weaving spider Araneus ventricosus genome elucidates the spidroin gene catalogue.</title>
        <authorList>
            <person name="Kono N."/>
            <person name="Nakamura H."/>
            <person name="Ohtoshi R."/>
            <person name="Moran D.A.P."/>
            <person name="Shinohara A."/>
            <person name="Yoshida Y."/>
            <person name="Fujiwara M."/>
            <person name="Mori M."/>
            <person name="Tomita M."/>
            <person name="Arakawa K."/>
        </authorList>
    </citation>
    <scope>NUCLEOTIDE SEQUENCE [LARGE SCALE GENOMIC DNA]</scope>
</reference>